<dbReference type="EMBL" id="VLKR01000044">
    <property type="protein sequence ID" value="TWI15452.1"/>
    <property type="molecule type" value="Genomic_DNA"/>
</dbReference>
<evidence type="ECO:0000313" key="2">
    <source>
        <dbReference type="Proteomes" id="UP000315908"/>
    </source>
</evidence>
<dbReference type="AlphaFoldDB" id="A0A562M6K4"/>
<evidence type="ECO:0000313" key="1">
    <source>
        <dbReference type="EMBL" id="TWI15452.1"/>
    </source>
</evidence>
<gene>
    <name evidence="1" type="ORF">IQ31_05110</name>
</gene>
<accession>A0A562M6K4</accession>
<dbReference type="Proteomes" id="UP000315908">
    <property type="component" value="Unassembled WGS sequence"/>
</dbReference>
<organism evidence="1 2">
    <name type="scientific">Sphingobacterium siyangense</name>
    <dbReference type="NCBI Taxonomy" id="459529"/>
    <lineage>
        <taxon>Bacteria</taxon>
        <taxon>Pseudomonadati</taxon>
        <taxon>Bacteroidota</taxon>
        <taxon>Sphingobacteriia</taxon>
        <taxon>Sphingobacteriales</taxon>
        <taxon>Sphingobacteriaceae</taxon>
        <taxon>Sphingobacterium</taxon>
    </lineage>
</organism>
<comment type="caution">
    <text evidence="1">The sequence shown here is derived from an EMBL/GenBank/DDBJ whole genome shotgun (WGS) entry which is preliminary data.</text>
</comment>
<sequence>MFKHFNYKTTISLKKIIENKNKLKLTLLDNYSENTMPALHIKLWMLNAI</sequence>
<reference evidence="1 2" key="1">
    <citation type="journal article" date="2015" name="Stand. Genomic Sci.">
        <title>Genomic Encyclopedia of Bacterial and Archaeal Type Strains, Phase III: the genomes of soil and plant-associated and newly described type strains.</title>
        <authorList>
            <person name="Whitman W.B."/>
            <person name="Woyke T."/>
            <person name="Klenk H.P."/>
            <person name="Zhou Y."/>
            <person name="Lilburn T.G."/>
            <person name="Beck B.J."/>
            <person name="De Vos P."/>
            <person name="Vandamme P."/>
            <person name="Eisen J.A."/>
            <person name="Garrity G."/>
            <person name="Hugenholtz P."/>
            <person name="Kyrpides N.C."/>
        </authorList>
    </citation>
    <scope>NUCLEOTIDE SEQUENCE [LARGE SCALE GENOMIC DNA]</scope>
    <source>
        <strain evidence="1 2">CGMCC 1.6855</strain>
    </source>
</reference>
<protein>
    <submittedName>
        <fullName evidence="1">Uncharacterized protein</fullName>
    </submittedName>
</protein>
<proteinExistence type="predicted"/>
<name>A0A562M6K4_9SPHI</name>